<keyword evidence="1" id="KW-0812">Transmembrane</keyword>
<name>A0A1H3B9Y9_9BACL</name>
<feature type="transmembrane region" description="Helical" evidence="1">
    <location>
        <begin position="69"/>
        <end position="90"/>
    </location>
</feature>
<feature type="transmembrane region" description="Helical" evidence="1">
    <location>
        <begin position="27"/>
        <end position="49"/>
    </location>
</feature>
<feature type="transmembrane region" description="Helical" evidence="1">
    <location>
        <begin position="102"/>
        <end position="124"/>
    </location>
</feature>
<dbReference type="EMBL" id="FNNQ01000016">
    <property type="protein sequence ID" value="SDX38605.1"/>
    <property type="molecule type" value="Genomic_DNA"/>
</dbReference>
<gene>
    <name evidence="2" type="ORF">SAMN05444487_11620</name>
</gene>
<evidence type="ECO:0008006" key="4">
    <source>
        <dbReference type="Google" id="ProtNLM"/>
    </source>
</evidence>
<keyword evidence="1" id="KW-0472">Membrane</keyword>
<dbReference type="RefSeq" id="WP_091742182.1">
    <property type="nucleotide sequence ID" value="NZ_FNNQ01000016.1"/>
</dbReference>
<evidence type="ECO:0000313" key="3">
    <source>
        <dbReference type="Proteomes" id="UP000198534"/>
    </source>
</evidence>
<dbReference type="Proteomes" id="UP000198534">
    <property type="component" value="Unassembled WGS sequence"/>
</dbReference>
<organism evidence="2 3">
    <name type="scientific">Marininema mesophilum</name>
    <dbReference type="NCBI Taxonomy" id="1048340"/>
    <lineage>
        <taxon>Bacteria</taxon>
        <taxon>Bacillati</taxon>
        <taxon>Bacillota</taxon>
        <taxon>Bacilli</taxon>
        <taxon>Bacillales</taxon>
        <taxon>Thermoactinomycetaceae</taxon>
        <taxon>Marininema</taxon>
    </lineage>
</organism>
<evidence type="ECO:0000313" key="2">
    <source>
        <dbReference type="EMBL" id="SDX38605.1"/>
    </source>
</evidence>
<keyword evidence="1" id="KW-1133">Transmembrane helix</keyword>
<sequence>MATLQPTPQVPWRGTPFLLKILRGGKFVFLNLLVLVLPILLTIQGFNLAQNWIFSEKDAIYFNSYSDTAFSTVSLLLILALLFLCIRVLQNGWRDIQKSIRFFGLLAICALPLLFFAFDSYLMIGPERIVQSPMNSIGKEVTHTWKDVQWISVSHRLDAEGEILLGKYTLYFADDTQLEIWNSGGMNLTDLQRVNQLTSAHHIPTISSSPLSSNELKLLLQKGSSPSEINFLKKLFR</sequence>
<proteinExistence type="predicted"/>
<protein>
    <recommendedName>
        <fullName evidence="4">PH domain-containing protein</fullName>
    </recommendedName>
</protein>
<dbReference type="OrthoDB" id="2988046at2"/>
<evidence type="ECO:0000256" key="1">
    <source>
        <dbReference type="SAM" id="Phobius"/>
    </source>
</evidence>
<accession>A0A1H3B9Y9</accession>
<reference evidence="2 3" key="1">
    <citation type="submission" date="2016-10" db="EMBL/GenBank/DDBJ databases">
        <authorList>
            <person name="de Groot N.N."/>
        </authorList>
    </citation>
    <scope>NUCLEOTIDE SEQUENCE [LARGE SCALE GENOMIC DNA]</scope>
    <source>
        <strain evidence="2 3">DSM 45610</strain>
    </source>
</reference>
<dbReference type="AlphaFoldDB" id="A0A1H3B9Y9"/>
<keyword evidence="3" id="KW-1185">Reference proteome</keyword>